<feature type="domain" description="FAD-binding FR-type" evidence="12">
    <location>
        <begin position="166"/>
        <end position="306"/>
    </location>
</feature>
<name>C5MIU1_CANTT</name>
<proteinExistence type="inferred from homology"/>
<dbReference type="InterPro" id="IPR017927">
    <property type="entry name" value="FAD-bd_FR_type"/>
</dbReference>
<dbReference type="RefSeq" id="XP_002546506.1">
    <property type="nucleotide sequence ID" value="XM_002546460.1"/>
</dbReference>
<comment type="similarity">
    <text evidence="3">Belongs to the flavoprotein pyridine nucleotide cytochrome reductase family.</text>
</comment>
<evidence type="ECO:0000256" key="7">
    <source>
        <dbReference type="ARBA" id="ARBA00023002"/>
    </source>
</evidence>
<feature type="region of interest" description="Disordered" evidence="11">
    <location>
        <begin position="29"/>
        <end position="80"/>
    </location>
</feature>
<evidence type="ECO:0000256" key="8">
    <source>
        <dbReference type="ARBA" id="ARBA00023128"/>
    </source>
</evidence>
<dbReference type="InterPro" id="IPR039261">
    <property type="entry name" value="FNR_nucleotide-bd"/>
</dbReference>
<dbReference type="AlphaFoldDB" id="C5MIU1"/>
<feature type="compositionally biased region" description="Polar residues" evidence="11">
    <location>
        <begin position="56"/>
        <end position="70"/>
    </location>
</feature>
<keyword evidence="5" id="KW-1000">Mitochondrion outer membrane</keyword>
<dbReference type="PANTHER" id="PTHR19370:SF189">
    <property type="entry name" value="CYTOCHROME C MITOCHONDRIAL IMPORT FACTOR CYC2"/>
    <property type="match status" value="1"/>
</dbReference>
<feature type="binding site" evidence="10">
    <location>
        <position position="281"/>
    </location>
    <ligand>
        <name>FAD</name>
        <dbReference type="ChEBI" id="CHEBI:57692"/>
    </ligand>
</feature>
<evidence type="ECO:0000256" key="2">
    <source>
        <dbReference type="ARBA" id="ARBA00004294"/>
    </source>
</evidence>
<comment type="subcellular location">
    <subcellularLocation>
        <location evidence="2">Mitochondrion outer membrane</location>
    </subcellularLocation>
</comment>
<dbReference type="STRING" id="294747.C5MIU1"/>
<dbReference type="Proteomes" id="UP000002037">
    <property type="component" value="Unassembled WGS sequence"/>
</dbReference>
<evidence type="ECO:0000256" key="5">
    <source>
        <dbReference type="ARBA" id="ARBA00022787"/>
    </source>
</evidence>
<evidence type="ECO:0000256" key="3">
    <source>
        <dbReference type="ARBA" id="ARBA00006105"/>
    </source>
</evidence>
<dbReference type="OrthoDB" id="432685at2759"/>
<evidence type="ECO:0000256" key="4">
    <source>
        <dbReference type="ARBA" id="ARBA00022630"/>
    </source>
</evidence>
<keyword evidence="9" id="KW-0472">Membrane</keyword>
<keyword evidence="7" id="KW-0560">Oxidoreductase</keyword>
<dbReference type="KEGG" id="ctp:CTRG_05984"/>
<evidence type="ECO:0000256" key="9">
    <source>
        <dbReference type="ARBA" id="ARBA00023136"/>
    </source>
</evidence>
<evidence type="ECO:0000256" key="11">
    <source>
        <dbReference type="SAM" id="MobiDB-lite"/>
    </source>
</evidence>
<accession>C5MIU1</accession>
<dbReference type="InterPro" id="IPR001834">
    <property type="entry name" value="CBR-like"/>
</dbReference>
<gene>
    <name evidence="13" type="ORF">CTRG_05984</name>
</gene>
<keyword evidence="6 10" id="KW-0274">FAD</keyword>
<dbReference type="SUPFAM" id="SSF63380">
    <property type="entry name" value="Riboflavin synthase domain-like"/>
    <property type="match status" value="1"/>
</dbReference>
<dbReference type="VEuPathDB" id="FungiDB:CTRG_05984"/>
<dbReference type="eggNOG" id="KOG0534">
    <property type="taxonomic scope" value="Eukaryota"/>
</dbReference>
<evidence type="ECO:0000259" key="12">
    <source>
        <dbReference type="PROSITE" id="PS51384"/>
    </source>
</evidence>
<evidence type="ECO:0000256" key="6">
    <source>
        <dbReference type="ARBA" id="ARBA00022827"/>
    </source>
</evidence>
<evidence type="ECO:0000313" key="14">
    <source>
        <dbReference type="Proteomes" id="UP000002037"/>
    </source>
</evidence>
<comment type="cofactor">
    <cofactor evidence="1 10">
        <name>FAD</name>
        <dbReference type="ChEBI" id="CHEBI:57692"/>
    </cofactor>
</comment>
<dbReference type="Gene3D" id="2.40.30.10">
    <property type="entry name" value="Translation factors"/>
    <property type="match status" value="1"/>
</dbReference>
<protein>
    <recommendedName>
        <fullName evidence="12">FAD-binding FR-type domain-containing protein</fullName>
    </recommendedName>
</protein>
<feature type="compositionally biased region" description="Basic and acidic residues" evidence="11">
    <location>
        <begin position="42"/>
        <end position="55"/>
    </location>
</feature>
<evidence type="ECO:0000256" key="1">
    <source>
        <dbReference type="ARBA" id="ARBA00001974"/>
    </source>
</evidence>
<dbReference type="InterPro" id="IPR008333">
    <property type="entry name" value="Cbr1-like_FAD-bd_dom"/>
</dbReference>
<dbReference type="HOGENOM" id="CLU_555744_0_0_1"/>
<dbReference type="EMBL" id="GG692405">
    <property type="protein sequence ID" value="EER30200.1"/>
    <property type="molecule type" value="Genomic_DNA"/>
</dbReference>
<dbReference type="PROSITE" id="PS51384">
    <property type="entry name" value="FAD_FR"/>
    <property type="match status" value="1"/>
</dbReference>
<evidence type="ECO:0000256" key="10">
    <source>
        <dbReference type="PIRSR" id="PIRSR601834-1"/>
    </source>
</evidence>
<evidence type="ECO:0000313" key="13">
    <source>
        <dbReference type="EMBL" id="EER30200.1"/>
    </source>
</evidence>
<keyword evidence="4 10" id="KW-0285">Flavoprotein</keyword>
<feature type="compositionally biased region" description="Low complexity" evidence="11">
    <location>
        <begin position="29"/>
        <end position="39"/>
    </location>
</feature>
<sequence length="545" mass="63415">MLSLRQHRLQAGLISRSLVRSRLLISSRFNSSKSDSNQSPPEDDKSKEISKKNDAESVQSFKFKQTTSKSAPAPLENTGIEQLMKKDNKPYIPKLKYQRLSHEFSELPNSDKYTNMIKKPKTITRWTRYIPKLLTGIVLIWCGYTYYVWMNDVEEGEESTELLNPDEFHKFIITHKEKIDNDHYLIELVPKYHHWQYSFMNNPDIKSLWNGSEKLWSVEIKQPDINVVRSYTPLPLYFMKSEYTKNNLKKPLLKIIHPETEDYDKEGTMCIYVKRYENGEVSRYITDKKIGDELELRGPKIEFKLPYHPLKNLHKRPIFRDLPSKIEPDNMIETIKRINNLPDVDNLVFYAAGTGIAPILQLLLSRNPYLGHVDIHYSARSKGELGEGLQRFLFFLDKLDRINITYHFDDESKSILSLKDITSPSKPNYITPLALEKKSKYLNDEEIKELQEKLQQQKNDNMKWDIPDKLIQSAEDRGEYFETALDQAIKTSKIPKKPASLAIVCGPEGYIDYVAGPKDLVRNEQGKIGGLLGEKNWDNSNVYKL</sequence>
<dbReference type="CDD" id="cd06183">
    <property type="entry name" value="cyt_b5_reduct_like"/>
    <property type="match status" value="1"/>
</dbReference>
<dbReference type="PANTHER" id="PTHR19370">
    <property type="entry name" value="NADH-CYTOCHROME B5 REDUCTASE"/>
    <property type="match status" value="1"/>
</dbReference>
<feature type="binding site" evidence="10">
    <location>
        <position position="274"/>
    </location>
    <ligand>
        <name>FAD</name>
        <dbReference type="ChEBI" id="CHEBI:57692"/>
    </ligand>
</feature>
<dbReference type="GeneID" id="8298555"/>
<reference evidence="13 14" key="1">
    <citation type="journal article" date="2009" name="Nature">
        <title>Evolution of pathogenicity and sexual reproduction in eight Candida genomes.</title>
        <authorList>
            <person name="Butler G."/>
            <person name="Rasmussen M.D."/>
            <person name="Lin M.F."/>
            <person name="Santos M.A."/>
            <person name="Sakthikumar S."/>
            <person name="Munro C.A."/>
            <person name="Rheinbay E."/>
            <person name="Grabherr M."/>
            <person name="Forche A."/>
            <person name="Reedy J.L."/>
            <person name="Agrafioti I."/>
            <person name="Arnaud M.B."/>
            <person name="Bates S."/>
            <person name="Brown A.J."/>
            <person name="Brunke S."/>
            <person name="Costanzo M.C."/>
            <person name="Fitzpatrick D.A."/>
            <person name="de Groot P.W."/>
            <person name="Harris D."/>
            <person name="Hoyer L.L."/>
            <person name="Hube B."/>
            <person name="Klis F.M."/>
            <person name="Kodira C."/>
            <person name="Lennard N."/>
            <person name="Logue M.E."/>
            <person name="Martin R."/>
            <person name="Neiman A.M."/>
            <person name="Nikolaou E."/>
            <person name="Quail M.A."/>
            <person name="Quinn J."/>
            <person name="Santos M.C."/>
            <person name="Schmitzberger F.F."/>
            <person name="Sherlock G."/>
            <person name="Shah P."/>
            <person name="Silverstein K.A."/>
            <person name="Skrzypek M.S."/>
            <person name="Soll D."/>
            <person name="Staggs R."/>
            <person name="Stansfield I."/>
            <person name="Stumpf M.P."/>
            <person name="Sudbery P.E."/>
            <person name="Srikantha T."/>
            <person name="Zeng Q."/>
            <person name="Berman J."/>
            <person name="Berriman M."/>
            <person name="Heitman J."/>
            <person name="Gow N.A."/>
            <person name="Lorenz M.C."/>
            <person name="Birren B.W."/>
            <person name="Kellis M."/>
            <person name="Cuomo C.A."/>
        </authorList>
    </citation>
    <scope>NUCLEOTIDE SEQUENCE [LARGE SCALE GENOMIC DNA]</scope>
    <source>
        <strain evidence="14">ATCC MYA-3404 / T1</strain>
    </source>
</reference>
<dbReference type="SUPFAM" id="SSF52343">
    <property type="entry name" value="Ferredoxin reductase-like, C-terminal NADP-linked domain"/>
    <property type="match status" value="1"/>
</dbReference>
<keyword evidence="8" id="KW-0496">Mitochondrion</keyword>
<organism evidence="13 14">
    <name type="scientific">Candida tropicalis (strain ATCC MYA-3404 / T1)</name>
    <name type="common">Yeast</name>
    <dbReference type="NCBI Taxonomy" id="294747"/>
    <lineage>
        <taxon>Eukaryota</taxon>
        <taxon>Fungi</taxon>
        <taxon>Dikarya</taxon>
        <taxon>Ascomycota</taxon>
        <taxon>Saccharomycotina</taxon>
        <taxon>Pichiomycetes</taxon>
        <taxon>Debaryomycetaceae</taxon>
        <taxon>Candida/Lodderomyces clade</taxon>
        <taxon>Candida</taxon>
    </lineage>
</organism>
<dbReference type="GO" id="GO:0016491">
    <property type="term" value="F:oxidoreductase activity"/>
    <property type="evidence" value="ECO:0007669"/>
    <property type="project" value="UniProtKB-KW"/>
</dbReference>
<dbReference type="GO" id="GO:0005741">
    <property type="term" value="C:mitochondrial outer membrane"/>
    <property type="evidence" value="ECO:0007669"/>
    <property type="project" value="UniProtKB-SubCell"/>
</dbReference>
<dbReference type="InterPro" id="IPR017938">
    <property type="entry name" value="Riboflavin_synthase-like_b-brl"/>
</dbReference>
<feature type="binding site" evidence="10">
    <location>
        <position position="282"/>
    </location>
    <ligand>
        <name>FAD</name>
        <dbReference type="ChEBI" id="CHEBI:57692"/>
    </ligand>
</feature>
<dbReference type="Gene3D" id="3.40.50.80">
    <property type="entry name" value="Nucleotide-binding domain of ferredoxin-NADP reductase (FNR) module"/>
    <property type="match status" value="1"/>
</dbReference>
<keyword evidence="14" id="KW-1185">Reference proteome</keyword>
<dbReference type="Pfam" id="PF00970">
    <property type="entry name" value="FAD_binding_6"/>
    <property type="match status" value="1"/>
</dbReference>